<feature type="transmembrane region" description="Helical" evidence="7">
    <location>
        <begin position="212"/>
        <end position="234"/>
    </location>
</feature>
<dbReference type="SUPFAM" id="SSF161098">
    <property type="entry name" value="MetI-like"/>
    <property type="match status" value="1"/>
</dbReference>
<keyword evidence="10" id="KW-1185">Reference proteome</keyword>
<evidence type="ECO:0000256" key="3">
    <source>
        <dbReference type="ARBA" id="ARBA00022475"/>
    </source>
</evidence>
<dbReference type="EMBL" id="JAUHLN010000002">
    <property type="protein sequence ID" value="MDN4074034.1"/>
    <property type="molecule type" value="Genomic_DNA"/>
</dbReference>
<feature type="transmembrane region" description="Helical" evidence="7">
    <location>
        <begin position="95"/>
        <end position="115"/>
    </location>
</feature>
<name>A0ABT8E808_9BACL</name>
<dbReference type="Pfam" id="PF00528">
    <property type="entry name" value="BPD_transp_1"/>
    <property type="match status" value="1"/>
</dbReference>
<organism evidence="9 10">
    <name type="scientific">Fictibacillus terranigra</name>
    <dbReference type="NCBI Taxonomy" id="3058424"/>
    <lineage>
        <taxon>Bacteria</taxon>
        <taxon>Bacillati</taxon>
        <taxon>Bacillota</taxon>
        <taxon>Bacilli</taxon>
        <taxon>Bacillales</taxon>
        <taxon>Fictibacillaceae</taxon>
        <taxon>Fictibacillus</taxon>
    </lineage>
</organism>
<dbReference type="Gene3D" id="1.10.3720.10">
    <property type="entry name" value="MetI-like"/>
    <property type="match status" value="1"/>
</dbReference>
<comment type="subcellular location">
    <subcellularLocation>
        <location evidence="1 7">Cell membrane</location>
        <topology evidence="1 7">Multi-pass membrane protein</topology>
    </subcellularLocation>
</comment>
<evidence type="ECO:0000256" key="1">
    <source>
        <dbReference type="ARBA" id="ARBA00004651"/>
    </source>
</evidence>
<feature type="transmembrane region" description="Helical" evidence="7">
    <location>
        <begin position="30"/>
        <end position="52"/>
    </location>
</feature>
<feature type="transmembrane region" description="Helical" evidence="7">
    <location>
        <begin position="127"/>
        <end position="149"/>
    </location>
</feature>
<evidence type="ECO:0000313" key="9">
    <source>
        <dbReference type="EMBL" id="MDN4074034.1"/>
    </source>
</evidence>
<evidence type="ECO:0000256" key="7">
    <source>
        <dbReference type="RuleBase" id="RU363032"/>
    </source>
</evidence>
<keyword evidence="2 7" id="KW-0813">Transport</keyword>
<keyword evidence="5 7" id="KW-1133">Transmembrane helix</keyword>
<feature type="transmembrane region" description="Helical" evidence="7">
    <location>
        <begin position="155"/>
        <end position="175"/>
    </location>
</feature>
<evidence type="ECO:0000256" key="5">
    <source>
        <dbReference type="ARBA" id="ARBA00022989"/>
    </source>
</evidence>
<proteinExistence type="inferred from homology"/>
<dbReference type="RefSeq" id="WP_290400112.1">
    <property type="nucleotide sequence ID" value="NZ_JAUHLN010000002.1"/>
</dbReference>
<evidence type="ECO:0000256" key="2">
    <source>
        <dbReference type="ARBA" id="ARBA00022448"/>
    </source>
</evidence>
<comment type="caution">
    <text evidence="9">The sequence shown here is derived from an EMBL/GenBank/DDBJ whole genome shotgun (WGS) entry which is preliminary data.</text>
</comment>
<dbReference type="Proteomes" id="UP001168694">
    <property type="component" value="Unassembled WGS sequence"/>
</dbReference>
<dbReference type="PANTHER" id="PTHR43744">
    <property type="entry name" value="ABC TRANSPORTER PERMEASE PROTEIN MG189-RELATED-RELATED"/>
    <property type="match status" value="1"/>
</dbReference>
<protein>
    <submittedName>
        <fullName evidence="9">Carbohydrate ABC transporter permease</fullName>
    </submittedName>
</protein>
<comment type="similarity">
    <text evidence="7">Belongs to the binding-protein-dependent transport system permease family.</text>
</comment>
<dbReference type="PROSITE" id="PS50928">
    <property type="entry name" value="ABC_TM1"/>
    <property type="match status" value="1"/>
</dbReference>
<dbReference type="PANTHER" id="PTHR43744:SF12">
    <property type="entry name" value="ABC TRANSPORTER PERMEASE PROTEIN MG189-RELATED"/>
    <property type="match status" value="1"/>
</dbReference>
<dbReference type="InterPro" id="IPR000515">
    <property type="entry name" value="MetI-like"/>
</dbReference>
<dbReference type="CDD" id="cd06261">
    <property type="entry name" value="TM_PBP2"/>
    <property type="match status" value="1"/>
</dbReference>
<evidence type="ECO:0000313" key="10">
    <source>
        <dbReference type="Proteomes" id="UP001168694"/>
    </source>
</evidence>
<accession>A0ABT8E808</accession>
<keyword evidence="6 7" id="KW-0472">Membrane</keyword>
<dbReference type="InterPro" id="IPR035906">
    <property type="entry name" value="MetI-like_sf"/>
</dbReference>
<keyword evidence="4 7" id="KW-0812">Transmembrane</keyword>
<reference evidence="9" key="1">
    <citation type="submission" date="2023-06" db="EMBL/GenBank/DDBJ databases">
        <title>Draft Genome Sequences of Representative Paenibacillus Polymyxa, Bacillus cereus, Fictibacillus sp., and Brevibacillus agri Strains Isolated from Amazonian Dark Earth.</title>
        <authorList>
            <person name="Pellegrinetti T.A."/>
            <person name="Cunha I.C.M."/>
            <person name="Chaves M.G."/>
            <person name="Freitas A.S."/>
            <person name="Silva A.V.R."/>
            <person name="Tsai S.M."/>
            <person name="Mendes L.W."/>
        </authorList>
    </citation>
    <scope>NUCLEOTIDE SEQUENCE</scope>
    <source>
        <strain evidence="9">CENA-BCM004</strain>
    </source>
</reference>
<sequence>MGNLEMNSIKAKPKVNASVKARKTASLQQWTTGIILALGGFLVSIPFIWMILSAFKPEMEVMQIPPTFIPNEFTLENFTNLFENMNFTVYLRNTIIVVLCSFVGLFLNAMAGYAFAKYQFKGREKLFYLVLATMMIPGQVTMIPVYLILNQLHLTNTMAGIVLPGLVGAFSIFLFRQFMSTIPDELLEAARLDGASEFRVFAQIILPISKPILAVQGILTFIAGWNSFLWPLIIANDEKLYTLSVGLSLLKGQYGGNFALQMAGSTFMVVPIVIIFMLFQKHIIEGYTISGMK</sequence>
<feature type="transmembrane region" description="Helical" evidence="7">
    <location>
        <begin position="254"/>
        <end position="279"/>
    </location>
</feature>
<keyword evidence="3" id="KW-1003">Cell membrane</keyword>
<evidence type="ECO:0000259" key="8">
    <source>
        <dbReference type="PROSITE" id="PS50928"/>
    </source>
</evidence>
<evidence type="ECO:0000256" key="4">
    <source>
        <dbReference type="ARBA" id="ARBA00022692"/>
    </source>
</evidence>
<feature type="domain" description="ABC transmembrane type-1" evidence="8">
    <location>
        <begin position="90"/>
        <end position="279"/>
    </location>
</feature>
<evidence type="ECO:0000256" key="6">
    <source>
        <dbReference type="ARBA" id="ARBA00023136"/>
    </source>
</evidence>
<gene>
    <name evidence="9" type="ORF">QYF49_13575</name>
</gene>